<dbReference type="Gene3D" id="2.60.40.1120">
    <property type="entry name" value="Carboxypeptidase-like, regulatory domain"/>
    <property type="match status" value="1"/>
</dbReference>
<dbReference type="InterPro" id="IPR008969">
    <property type="entry name" value="CarboxyPept-like_regulatory"/>
</dbReference>
<organism evidence="2 3">
    <name type="scientific">Leadbetterella byssophila (strain DSM 17132 / JCM 16389 / KACC 11308 / NBRC 106382 / 4M15)</name>
    <dbReference type="NCBI Taxonomy" id="649349"/>
    <lineage>
        <taxon>Bacteria</taxon>
        <taxon>Pseudomonadati</taxon>
        <taxon>Bacteroidota</taxon>
        <taxon>Cytophagia</taxon>
        <taxon>Cytophagales</taxon>
        <taxon>Leadbetterellaceae</taxon>
        <taxon>Leadbetterella</taxon>
    </lineage>
</organism>
<keyword evidence="3" id="KW-1185">Reference proteome</keyword>
<dbReference type="AlphaFoldDB" id="E4RYG8"/>
<evidence type="ECO:0000313" key="3">
    <source>
        <dbReference type="Proteomes" id="UP000007435"/>
    </source>
</evidence>
<dbReference type="OrthoDB" id="1682379at2"/>
<gene>
    <name evidence="2" type="ordered locus">Lbys_3450</name>
</gene>
<dbReference type="SUPFAM" id="SSF56935">
    <property type="entry name" value="Porins"/>
    <property type="match status" value="1"/>
</dbReference>
<dbReference type="Pfam" id="PF14905">
    <property type="entry name" value="OMP_b-brl_3"/>
    <property type="match status" value="1"/>
</dbReference>
<dbReference type="SUPFAM" id="SSF49464">
    <property type="entry name" value="Carboxypeptidase regulatory domain-like"/>
    <property type="match status" value="1"/>
</dbReference>
<dbReference type="Pfam" id="PF13620">
    <property type="entry name" value="CarboxypepD_reg"/>
    <property type="match status" value="1"/>
</dbReference>
<dbReference type="RefSeq" id="WP_013410122.1">
    <property type="nucleotide sequence ID" value="NC_014655.1"/>
</dbReference>
<dbReference type="eggNOG" id="COG1629">
    <property type="taxonomic scope" value="Bacteria"/>
</dbReference>
<reference evidence="2 3" key="2">
    <citation type="journal article" date="2011" name="Stand. Genomic Sci.">
        <title>Complete genome sequence of Leadbetterella byssophila type strain (4M15).</title>
        <authorList>
            <person name="Abt B."/>
            <person name="Teshima H."/>
            <person name="Lucas S."/>
            <person name="Lapidus A."/>
            <person name="Del Rio T.G."/>
            <person name="Nolan M."/>
            <person name="Tice H."/>
            <person name="Cheng J.F."/>
            <person name="Pitluck S."/>
            <person name="Liolios K."/>
            <person name="Pagani I."/>
            <person name="Ivanova N."/>
            <person name="Mavromatis K."/>
            <person name="Pati A."/>
            <person name="Tapia R."/>
            <person name="Han C."/>
            <person name="Goodwin L."/>
            <person name="Chen A."/>
            <person name="Palaniappan K."/>
            <person name="Land M."/>
            <person name="Hauser L."/>
            <person name="Chang Y.J."/>
            <person name="Jeffries C.D."/>
            <person name="Rohde M."/>
            <person name="Goker M."/>
            <person name="Tindall B.J."/>
            <person name="Detter J.C."/>
            <person name="Woyke T."/>
            <person name="Bristow J."/>
            <person name="Eisen J.A."/>
            <person name="Markowitz V."/>
            <person name="Hugenholtz P."/>
            <person name="Klenk H.P."/>
            <person name="Kyrpides N.C."/>
        </authorList>
    </citation>
    <scope>NUCLEOTIDE SEQUENCE [LARGE SCALE GENOMIC DNA]</scope>
    <source>
        <strain evidence="3">DSM 17132 / JCM 16389 / KACC 11308 / NBRC 106382 / 4M15</strain>
    </source>
</reference>
<dbReference type="InterPro" id="IPR041700">
    <property type="entry name" value="OMP_b-brl_3"/>
</dbReference>
<proteinExistence type="predicted"/>
<sequence>MKKLFFLLLLFYQGYSQSYTIKGSLVDTTNAPLEFATIFLLNPSDSTMLTFGRTDAAGQFEFKGVKKGDVVLQATFIGFLPYKETIPFDPNKLTVDLGALKLKPIDKELYEVVIKTAKAPMSFKGDTVEYDASKFKVPPGSTVEDLLRRLPGFQVDSDGNIKAQGENITKVMVGGKRFFGSDPKAATKNLPSEAISKVQVYNDTSEQSKLTGVADGQTEKTLNLELKDEYKKGAFGKLTAGVGTEDRLMAKGNYNRFDDKNQFSIIGFGNNINQSGLSSNDYQDFKGSQSYNWGDNVDFGFSTGDMIIFMEGGGGEGLGVPQSWGPDRGQSKNFAGGINYNYDTKKDKISSNYFYNKSEQQLKQERFRNIFLPTTQYNVSSQEFYKNAIGNHRMSVRYERELDSLRTLIAYANGRLADRDNISDVKQQYFNLQNERFRDQNPYSTSLGTTSALESSVLFRNKFKKVGRSFLWSGTYKLDYNDNEALQQSAFQQYVVGGENFPILDSNSVRLNQLSLGLTKSTILKSSLLYNEPISKTVTWDIFANISKNWQSTDRNIYSPPLQNIANRNEDLSVFFDNELDLQRVGSSIKYTNKGTFAMFGLAAQNLSLNGEVLSAEGGKLHTRIGKNFFKLLPTASFRYSISNNSRFHLGANVKQSAPTLAQLMPFIDNSNPMFISTGNPDLKPSTTREITANYTYFNDISFFSLFAFGSYRNYRDRIVYNREVREDLVTYSSTSNIKNGGDNYNFHLGLNFPIKKTKLMADLSLYGNAGKSPLYINEVLNTNQFTSVGISTGLNFTPAPWMAWFVGYNTSHSKTNYSIFKQQNQKYYAQSFNSDLSFQLPNKYFITSLFNYTFQKNERINLEQHLPILGFSAYKIFGKKNQHEIRLTAHDVFNRNLGVSQSASANEVSYTNTSMLSRYYMLSYSFNIRGMKTQIKRNRWED</sequence>
<evidence type="ECO:0000259" key="1">
    <source>
        <dbReference type="Pfam" id="PF14905"/>
    </source>
</evidence>
<name>E4RYG8_LEAB4</name>
<dbReference type="EMBL" id="CP002305">
    <property type="protein sequence ID" value="ADQ19098.1"/>
    <property type="molecule type" value="Genomic_DNA"/>
</dbReference>
<evidence type="ECO:0000313" key="2">
    <source>
        <dbReference type="EMBL" id="ADQ19098.1"/>
    </source>
</evidence>
<accession>E4RYG8</accession>
<dbReference type="KEGG" id="lby:Lbys_3450"/>
<dbReference type="STRING" id="649349.Lbys_3450"/>
<dbReference type="HOGENOM" id="CLU_012729_0_1_10"/>
<reference key="1">
    <citation type="submission" date="2010-11" db="EMBL/GenBank/DDBJ databases">
        <title>The complete genome of Leadbetterella byssophila DSM 17132.</title>
        <authorList>
            <consortium name="US DOE Joint Genome Institute (JGI-PGF)"/>
            <person name="Lucas S."/>
            <person name="Copeland A."/>
            <person name="Lapidus A."/>
            <person name="Glavina del Rio T."/>
            <person name="Dalin E."/>
            <person name="Tice H."/>
            <person name="Bruce D."/>
            <person name="Goodwin L."/>
            <person name="Pitluck S."/>
            <person name="Kyrpides N."/>
            <person name="Mavromatis K."/>
            <person name="Ivanova N."/>
            <person name="Teshima H."/>
            <person name="Brettin T."/>
            <person name="Detter J.C."/>
            <person name="Han C."/>
            <person name="Tapia R."/>
            <person name="Land M."/>
            <person name="Hauser L."/>
            <person name="Markowitz V."/>
            <person name="Cheng J.-F."/>
            <person name="Hugenholtz P."/>
            <person name="Woyke T."/>
            <person name="Wu D."/>
            <person name="Tindall B."/>
            <person name="Pomrenke H.G."/>
            <person name="Brambilla E."/>
            <person name="Klenk H.-P."/>
            <person name="Eisen J.A."/>
        </authorList>
    </citation>
    <scope>NUCLEOTIDE SEQUENCE [LARGE SCALE GENOMIC DNA]</scope>
    <source>
        <strain>DSM 17132</strain>
    </source>
</reference>
<feature type="domain" description="Outer membrane protein beta-barrel" evidence="1">
    <location>
        <begin position="475"/>
        <end position="786"/>
    </location>
</feature>
<dbReference type="Proteomes" id="UP000007435">
    <property type="component" value="Chromosome"/>
</dbReference>
<protein>
    <recommendedName>
        <fullName evidence="1">Outer membrane protein beta-barrel domain-containing protein</fullName>
    </recommendedName>
</protein>